<evidence type="ECO:0000313" key="1">
    <source>
        <dbReference type="EMBL" id="NKC03129.1"/>
    </source>
</evidence>
<keyword evidence="2" id="KW-1185">Reference proteome</keyword>
<proteinExistence type="predicted"/>
<reference evidence="1 2" key="1">
    <citation type="submission" date="2020-03" db="EMBL/GenBank/DDBJ databases">
        <title>Whole genome sequencing of clinical and environmental type strains of Ochrobactrum.</title>
        <authorList>
            <person name="Dharne M."/>
        </authorList>
    </citation>
    <scope>NUCLEOTIDE SEQUENCE [LARGE SCALE GENOMIC DNA]</scope>
    <source>
        <strain evidence="1 2">CIP 109452</strain>
    </source>
</reference>
<organism evidence="1 2">
    <name type="scientific">Brucella haematophila</name>
    <dbReference type="NCBI Taxonomy" id="419474"/>
    <lineage>
        <taxon>Bacteria</taxon>
        <taxon>Pseudomonadati</taxon>
        <taxon>Pseudomonadota</taxon>
        <taxon>Alphaproteobacteria</taxon>
        <taxon>Hyphomicrobiales</taxon>
        <taxon>Brucellaceae</taxon>
        <taxon>Brucella/Ochrobactrum group</taxon>
        <taxon>Brucella</taxon>
    </lineage>
</organism>
<sequence length="119" mass="13220">MGCVSKLCKCNRASIKSRKKLKHPGGDGVALRGKKKRKNVIAHCFVRSGIEHFQQKCEAVLRLDNATEEEFAFPAKVRSGFASGQCDRGRVCISSKGAQRLCWLENVAAEQIGVVRRFQ</sequence>
<accession>A0ABX1DJR6</accession>
<name>A0ABX1DJR6_9HYPH</name>
<comment type="caution">
    <text evidence="1">The sequence shown here is derived from an EMBL/GenBank/DDBJ whole genome shotgun (WGS) entry which is preliminary data.</text>
</comment>
<gene>
    <name evidence="1" type="ORF">HED55_06530</name>
</gene>
<dbReference type="EMBL" id="JAAVLN010000001">
    <property type="protein sequence ID" value="NKC03129.1"/>
    <property type="molecule type" value="Genomic_DNA"/>
</dbReference>
<evidence type="ECO:0000313" key="2">
    <source>
        <dbReference type="Proteomes" id="UP000704467"/>
    </source>
</evidence>
<protein>
    <submittedName>
        <fullName evidence="1">Uncharacterized protein</fullName>
    </submittedName>
</protein>
<dbReference type="Proteomes" id="UP000704467">
    <property type="component" value="Unassembled WGS sequence"/>
</dbReference>